<dbReference type="GO" id="GO:0042060">
    <property type="term" value="P:wound healing"/>
    <property type="evidence" value="ECO:0007669"/>
    <property type="project" value="TreeGrafter"/>
</dbReference>
<keyword evidence="4" id="KW-1185">Reference proteome</keyword>
<dbReference type="GO" id="GO:0005198">
    <property type="term" value="F:structural molecule activity"/>
    <property type="evidence" value="ECO:0007669"/>
    <property type="project" value="TreeGrafter"/>
</dbReference>
<dbReference type="InterPro" id="IPR043197">
    <property type="entry name" value="Plakin"/>
</dbReference>
<keyword evidence="1" id="KW-0597">Phosphoprotein</keyword>
<dbReference type="Proteomes" id="UP001460270">
    <property type="component" value="Unassembled WGS sequence"/>
</dbReference>
<protein>
    <submittedName>
        <fullName evidence="3">Uncharacterized protein</fullName>
    </submittedName>
</protein>
<dbReference type="GO" id="GO:0005882">
    <property type="term" value="C:intermediate filament"/>
    <property type="evidence" value="ECO:0007669"/>
    <property type="project" value="TreeGrafter"/>
</dbReference>
<dbReference type="SMART" id="SM00250">
    <property type="entry name" value="PLEC"/>
    <property type="match status" value="2"/>
</dbReference>
<dbReference type="InterPro" id="IPR035915">
    <property type="entry name" value="Plakin_repeat_sf"/>
</dbReference>
<dbReference type="Gene3D" id="3.90.1290.10">
    <property type="entry name" value="Plakin repeat"/>
    <property type="match status" value="2"/>
</dbReference>
<dbReference type="EMBL" id="JBBPFD010000011">
    <property type="protein sequence ID" value="KAK7907006.1"/>
    <property type="molecule type" value="Genomic_DNA"/>
</dbReference>
<proteinExistence type="predicted"/>
<dbReference type="InterPro" id="IPR001101">
    <property type="entry name" value="Plectin_repeat"/>
</dbReference>
<gene>
    <name evidence="3" type="ORF">WMY93_015618</name>
</gene>
<evidence type="ECO:0000256" key="2">
    <source>
        <dbReference type="ARBA" id="ARBA00022737"/>
    </source>
</evidence>
<evidence type="ECO:0000256" key="1">
    <source>
        <dbReference type="ARBA" id="ARBA00022553"/>
    </source>
</evidence>
<dbReference type="PANTHER" id="PTHR23169:SF23">
    <property type="entry name" value="SHORT STOP, ISOFORM H"/>
    <property type="match status" value="1"/>
</dbReference>
<dbReference type="GO" id="GO:0045104">
    <property type="term" value="P:intermediate filament cytoskeleton organization"/>
    <property type="evidence" value="ECO:0007669"/>
    <property type="project" value="InterPro"/>
</dbReference>
<organism evidence="3 4">
    <name type="scientific">Mugilogobius chulae</name>
    <name type="common">yellowstripe goby</name>
    <dbReference type="NCBI Taxonomy" id="88201"/>
    <lineage>
        <taxon>Eukaryota</taxon>
        <taxon>Metazoa</taxon>
        <taxon>Chordata</taxon>
        <taxon>Craniata</taxon>
        <taxon>Vertebrata</taxon>
        <taxon>Euteleostomi</taxon>
        <taxon>Actinopterygii</taxon>
        <taxon>Neopterygii</taxon>
        <taxon>Teleostei</taxon>
        <taxon>Neoteleostei</taxon>
        <taxon>Acanthomorphata</taxon>
        <taxon>Gobiaria</taxon>
        <taxon>Gobiiformes</taxon>
        <taxon>Gobioidei</taxon>
        <taxon>Gobiidae</taxon>
        <taxon>Gobionellinae</taxon>
        <taxon>Mugilogobius</taxon>
    </lineage>
</organism>
<evidence type="ECO:0000313" key="3">
    <source>
        <dbReference type="EMBL" id="KAK7907006.1"/>
    </source>
</evidence>
<keyword evidence="2" id="KW-0677">Repeat</keyword>
<dbReference type="GO" id="GO:0016020">
    <property type="term" value="C:membrane"/>
    <property type="evidence" value="ECO:0007669"/>
    <property type="project" value="TreeGrafter"/>
</dbReference>
<reference evidence="4" key="1">
    <citation type="submission" date="2024-04" db="EMBL/GenBank/DDBJ databases">
        <title>Salinicola lusitanus LLJ914,a marine bacterium isolated from the Okinawa Trough.</title>
        <authorList>
            <person name="Li J."/>
        </authorList>
    </citation>
    <scope>NUCLEOTIDE SEQUENCE [LARGE SCALE GENOMIC DNA]</scope>
</reference>
<dbReference type="SUPFAM" id="SSF75399">
    <property type="entry name" value="Plakin repeat"/>
    <property type="match status" value="2"/>
</dbReference>
<comment type="caution">
    <text evidence="3">The sequence shown here is derived from an EMBL/GenBank/DDBJ whole genome shotgun (WGS) entry which is preliminary data.</text>
</comment>
<dbReference type="GO" id="GO:0005737">
    <property type="term" value="C:cytoplasm"/>
    <property type="evidence" value="ECO:0007669"/>
    <property type="project" value="TreeGrafter"/>
</dbReference>
<sequence>MNTILENSGDDTKGFFDPNTEDNLTYLQLMERCVIDPATGLCLLPLHDKKNIKSTFFIEYDVKLIFKQEMVKVTYGKYAGLTVSLWELLMSEYFNEQQRQDFIQKYKDGTLDIKTIVTMVLEMIEKAVKTTELVFDGIRETVTGKQLVEADIISKETLAKLETGKTSIKDIKEDEAVNVYLQGKDCIAGILLPNSQIMRIYQAKKAGLLMPGTALILLEAKQLRDLSFVPFETRSSL</sequence>
<dbReference type="AlphaFoldDB" id="A0AAW0P101"/>
<dbReference type="PANTHER" id="PTHR23169">
    <property type="entry name" value="ENVOPLAKIN"/>
    <property type="match status" value="1"/>
</dbReference>
<evidence type="ECO:0000313" key="4">
    <source>
        <dbReference type="Proteomes" id="UP001460270"/>
    </source>
</evidence>
<name>A0AAW0P101_9GOBI</name>
<accession>A0AAW0P101</accession>